<sequence>MSSRMHTPHTTCPSCHEEVFLDELVGGRCPLCGYSLDDDDGVCGEYEDSLERADLSWMIFNYFLFKRFDSMGASPLQTMQLLSQYEEACNCNPVTMGQLQFELEVAMTLLDRLKPKKCSRCGQIFLRGGKKTICGDLTRTEFSPAYICPGC</sequence>
<evidence type="ECO:0000313" key="2">
    <source>
        <dbReference type="Proteomes" id="UP001168338"/>
    </source>
</evidence>
<gene>
    <name evidence="1" type="ORF">FGU65_09765</name>
</gene>
<accession>A0ABT8MB54</accession>
<protein>
    <submittedName>
        <fullName evidence="1">Uncharacterized protein</fullName>
    </submittedName>
</protein>
<comment type="caution">
    <text evidence="1">The sequence shown here is derived from an EMBL/GenBank/DDBJ whole genome shotgun (WGS) entry which is preliminary data.</text>
</comment>
<name>A0ABT8MB54_9EURY</name>
<reference evidence="1" key="1">
    <citation type="submission" date="2019-05" db="EMBL/GenBank/DDBJ databases">
        <title>Methanoculleus sp. FWC-SCC1, a methanogenic archaeon isolated from deep marine cold seep.</title>
        <authorList>
            <person name="Chen Y.-W."/>
            <person name="Chen S.-C."/>
            <person name="Teng N.-H."/>
            <person name="Lai M.-C."/>
        </authorList>
    </citation>
    <scope>NUCLEOTIDE SEQUENCE</scope>
    <source>
        <strain evidence="1">FWC-SCC1</strain>
    </source>
</reference>
<keyword evidence="2" id="KW-1185">Reference proteome</keyword>
<organism evidence="1 2">
    <name type="scientific">Methanoculleus frigidifontis</name>
    <dbReference type="NCBI Taxonomy" id="2584085"/>
    <lineage>
        <taxon>Archaea</taxon>
        <taxon>Methanobacteriati</taxon>
        <taxon>Methanobacteriota</taxon>
        <taxon>Stenosarchaea group</taxon>
        <taxon>Methanomicrobia</taxon>
        <taxon>Methanomicrobiales</taxon>
        <taxon>Methanomicrobiaceae</taxon>
        <taxon>Methanoculleus</taxon>
    </lineage>
</organism>
<proteinExistence type="predicted"/>
<dbReference type="Proteomes" id="UP001168338">
    <property type="component" value="Unassembled WGS sequence"/>
</dbReference>
<dbReference type="EMBL" id="VCYH01000006">
    <property type="protein sequence ID" value="MDN7025173.1"/>
    <property type="molecule type" value="Genomic_DNA"/>
</dbReference>
<evidence type="ECO:0000313" key="1">
    <source>
        <dbReference type="EMBL" id="MDN7025173.1"/>
    </source>
</evidence>
<dbReference type="RefSeq" id="WP_301664321.1">
    <property type="nucleotide sequence ID" value="NZ_VCYH01000006.1"/>
</dbReference>